<keyword evidence="2" id="KW-1185">Reference proteome</keyword>
<dbReference type="Proteomes" id="UP000070224">
    <property type="component" value="Unassembled WGS sequence"/>
</dbReference>
<proteinExistence type="predicted"/>
<dbReference type="AlphaFoldDB" id="A0A134AYU4"/>
<protein>
    <submittedName>
        <fullName evidence="1">Uncharacterized protein</fullName>
    </submittedName>
</protein>
<comment type="caution">
    <text evidence="1">The sequence shown here is derived from an EMBL/GenBank/DDBJ whole genome shotgun (WGS) entry which is preliminary data.</text>
</comment>
<accession>A0A134AYU4</accession>
<dbReference type="STRING" id="322095.HMPREF3185_02177"/>
<gene>
    <name evidence="1" type="ORF">HMPREF3185_02177</name>
</gene>
<dbReference type="EMBL" id="LSDK01000152">
    <property type="protein sequence ID" value="KXB72862.1"/>
    <property type="molecule type" value="Genomic_DNA"/>
</dbReference>
<evidence type="ECO:0000313" key="1">
    <source>
        <dbReference type="EMBL" id="KXB72862.1"/>
    </source>
</evidence>
<dbReference type="PATRIC" id="fig|322095.3.peg.2155"/>
<organism evidence="1 2">
    <name type="scientific">Porphyromonas somerae</name>
    <dbReference type="NCBI Taxonomy" id="322095"/>
    <lineage>
        <taxon>Bacteria</taxon>
        <taxon>Pseudomonadati</taxon>
        <taxon>Bacteroidota</taxon>
        <taxon>Bacteroidia</taxon>
        <taxon>Bacteroidales</taxon>
        <taxon>Porphyromonadaceae</taxon>
        <taxon>Porphyromonas</taxon>
    </lineage>
</organism>
<name>A0A134AYU4_9PORP</name>
<evidence type="ECO:0000313" key="2">
    <source>
        <dbReference type="Proteomes" id="UP000070224"/>
    </source>
</evidence>
<sequence length="43" mass="4922">MSSILIEEADSNLYWSTGEPILVVKTTYIGRDADLYRSTRRSI</sequence>
<reference evidence="2" key="1">
    <citation type="submission" date="2016-01" db="EMBL/GenBank/DDBJ databases">
        <authorList>
            <person name="Mitreva M."/>
            <person name="Pepin K.H."/>
            <person name="Mihindukulasuriya K.A."/>
            <person name="Fulton R."/>
            <person name="Fronick C."/>
            <person name="O'Laughlin M."/>
            <person name="Miner T."/>
            <person name="Herter B."/>
            <person name="Rosa B.A."/>
            <person name="Cordes M."/>
            <person name="Tomlinson C."/>
            <person name="Wollam A."/>
            <person name="Palsikar V.B."/>
            <person name="Mardis E.R."/>
            <person name="Wilson R.K."/>
        </authorList>
    </citation>
    <scope>NUCLEOTIDE SEQUENCE [LARGE SCALE GENOMIC DNA]</scope>
    <source>
        <strain evidence="2">KA00683</strain>
    </source>
</reference>